<comment type="caution">
    <text evidence="2">The sequence shown here is derived from an EMBL/GenBank/DDBJ whole genome shotgun (WGS) entry which is preliminary data.</text>
</comment>
<evidence type="ECO:0000313" key="2">
    <source>
        <dbReference type="EMBL" id="GAA3711200.1"/>
    </source>
</evidence>
<gene>
    <name evidence="2" type="ORF">GCM10022224_090860</name>
</gene>
<keyword evidence="3" id="KW-1185">Reference proteome</keyword>
<dbReference type="RefSeq" id="WP_344893819.1">
    <property type="nucleotide sequence ID" value="NZ_BAAAZP010000212.1"/>
</dbReference>
<dbReference type="InterPro" id="IPR018222">
    <property type="entry name" value="Nuclear_transport_factor_2_euk"/>
</dbReference>
<name>A0ABP7DX85_9ACTN</name>
<evidence type="ECO:0000313" key="3">
    <source>
        <dbReference type="Proteomes" id="UP001500902"/>
    </source>
</evidence>
<protein>
    <recommendedName>
        <fullName evidence="1">NTF2 domain-containing protein</fullName>
    </recommendedName>
</protein>
<feature type="domain" description="NTF2" evidence="1">
    <location>
        <begin position="8"/>
        <end position="137"/>
    </location>
</feature>
<dbReference type="Pfam" id="PF02136">
    <property type="entry name" value="NTF2"/>
    <property type="match status" value="1"/>
</dbReference>
<organism evidence="2 3">
    <name type="scientific">Nonomuraea antimicrobica</name>
    <dbReference type="NCBI Taxonomy" id="561173"/>
    <lineage>
        <taxon>Bacteria</taxon>
        <taxon>Bacillati</taxon>
        <taxon>Actinomycetota</taxon>
        <taxon>Actinomycetes</taxon>
        <taxon>Streptosporangiales</taxon>
        <taxon>Streptosporangiaceae</taxon>
        <taxon>Nonomuraea</taxon>
    </lineage>
</organism>
<dbReference type="Proteomes" id="UP001500902">
    <property type="component" value="Unassembled WGS sequence"/>
</dbReference>
<dbReference type="InterPro" id="IPR002075">
    <property type="entry name" value="NTF2_dom"/>
</dbReference>
<sequence>MGEDYASEATQFIESYYSTFDTNFKDIGSMYRESSVLIYTENRIDGSGDPAVGVRSIVQKLQVIQSWSDKGIKHDIDLPIDVLPMANGSLLVVVQGEFIPSGELSLNFADTFVLMKDGGAYYIGYAIINMVDFILDD</sequence>
<dbReference type="SUPFAM" id="SSF54427">
    <property type="entry name" value="NTF2-like"/>
    <property type="match status" value="1"/>
</dbReference>
<dbReference type="PROSITE" id="PS50177">
    <property type="entry name" value="NTF2_DOMAIN"/>
    <property type="match status" value="1"/>
</dbReference>
<accession>A0ABP7DX85</accession>
<dbReference type="Gene3D" id="3.10.450.50">
    <property type="match status" value="1"/>
</dbReference>
<dbReference type="InterPro" id="IPR032710">
    <property type="entry name" value="NTF2-like_dom_sf"/>
</dbReference>
<reference evidence="3" key="1">
    <citation type="journal article" date="2019" name="Int. J. Syst. Evol. Microbiol.">
        <title>The Global Catalogue of Microorganisms (GCM) 10K type strain sequencing project: providing services to taxonomists for standard genome sequencing and annotation.</title>
        <authorList>
            <consortium name="The Broad Institute Genomics Platform"/>
            <consortium name="The Broad Institute Genome Sequencing Center for Infectious Disease"/>
            <person name="Wu L."/>
            <person name="Ma J."/>
        </authorList>
    </citation>
    <scope>NUCLEOTIDE SEQUENCE [LARGE SCALE GENOMIC DNA]</scope>
    <source>
        <strain evidence="3">JCM 16904</strain>
    </source>
</reference>
<dbReference type="EMBL" id="BAAAZP010000212">
    <property type="protein sequence ID" value="GAA3711200.1"/>
    <property type="molecule type" value="Genomic_DNA"/>
</dbReference>
<evidence type="ECO:0000259" key="1">
    <source>
        <dbReference type="PROSITE" id="PS50177"/>
    </source>
</evidence>
<dbReference type="PANTHER" id="PTHR12612">
    <property type="entry name" value="NUCLEAR TRANSPORT FACTOR 2"/>
    <property type="match status" value="1"/>
</dbReference>
<dbReference type="InterPro" id="IPR045875">
    <property type="entry name" value="NTF2"/>
</dbReference>
<proteinExistence type="predicted"/>